<sequence length="126" mass="13670">MAISRPVRINVESREVSVRAAHHDYGRRINRLPGVGVLVSGISVRAHWSNADLRDGMSFVTSSSGLGTLTGNINMHHPTVAIFVEPGLKEGNGRHMANLGAEHVAREESCPCPNLPMDNEVSSSYR</sequence>
<dbReference type="HOGENOM" id="CLU_1981403_0_0_1"/>
<dbReference type="OrthoDB" id="10387345at2759"/>
<keyword evidence="2" id="KW-1185">Reference proteome</keyword>
<dbReference type="RefSeq" id="XP_001226481.1">
    <property type="nucleotide sequence ID" value="XM_001226480.1"/>
</dbReference>
<evidence type="ECO:0000313" key="2">
    <source>
        <dbReference type="Proteomes" id="UP000001056"/>
    </source>
</evidence>
<name>Q2GU00_CHAGB</name>
<evidence type="ECO:0000313" key="1">
    <source>
        <dbReference type="EMBL" id="EAQ84540.1"/>
    </source>
</evidence>
<dbReference type="InParanoid" id="Q2GU00"/>
<gene>
    <name evidence="1" type="ORF">CHGG_08554</name>
</gene>
<dbReference type="EMBL" id="CH408034">
    <property type="protein sequence ID" value="EAQ84540.1"/>
    <property type="molecule type" value="Genomic_DNA"/>
</dbReference>
<dbReference type="Proteomes" id="UP000001056">
    <property type="component" value="Unassembled WGS sequence"/>
</dbReference>
<dbReference type="AlphaFoldDB" id="Q2GU00"/>
<dbReference type="VEuPathDB" id="FungiDB:CHGG_08554"/>
<protein>
    <submittedName>
        <fullName evidence="1">Uncharacterized protein</fullName>
    </submittedName>
</protein>
<reference evidence="2" key="1">
    <citation type="journal article" date="2015" name="Genome Announc.">
        <title>Draft genome sequence of the cellulolytic fungus Chaetomium globosum.</title>
        <authorList>
            <person name="Cuomo C.A."/>
            <person name="Untereiner W.A."/>
            <person name="Ma L.-J."/>
            <person name="Grabherr M."/>
            <person name="Birren B.W."/>
        </authorList>
    </citation>
    <scope>NUCLEOTIDE SEQUENCE [LARGE SCALE GENOMIC DNA]</scope>
    <source>
        <strain evidence="2">ATCC 6205 / CBS 148.51 / DSM 1962 / NBRC 6347 / NRRL 1970</strain>
    </source>
</reference>
<organism evidence="1 2">
    <name type="scientific">Chaetomium globosum (strain ATCC 6205 / CBS 148.51 / DSM 1962 / NBRC 6347 / NRRL 1970)</name>
    <name type="common">Soil fungus</name>
    <dbReference type="NCBI Taxonomy" id="306901"/>
    <lineage>
        <taxon>Eukaryota</taxon>
        <taxon>Fungi</taxon>
        <taxon>Dikarya</taxon>
        <taxon>Ascomycota</taxon>
        <taxon>Pezizomycotina</taxon>
        <taxon>Sordariomycetes</taxon>
        <taxon>Sordariomycetidae</taxon>
        <taxon>Sordariales</taxon>
        <taxon>Chaetomiaceae</taxon>
        <taxon>Chaetomium</taxon>
    </lineage>
</organism>
<accession>Q2GU00</accession>
<proteinExistence type="predicted"/>
<dbReference type="GeneID" id="4395271"/>